<reference evidence="1 2" key="1">
    <citation type="submission" date="2019-06" db="EMBL/GenBank/DDBJ databases">
        <title>Sequencing the genomes of 1000 actinobacteria strains.</title>
        <authorList>
            <person name="Klenk H.-P."/>
        </authorList>
    </citation>
    <scope>NUCLEOTIDE SEQUENCE [LARGE SCALE GENOMIC DNA]</scope>
    <source>
        <strain evidence="1 2">DSM 45456</strain>
    </source>
</reference>
<gene>
    <name evidence="1" type="ORF">FHX81_2318</name>
</gene>
<organism evidence="1 2">
    <name type="scientific">Saccharothrix saharensis</name>
    <dbReference type="NCBI Taxonomy" id="571190"/>
    <lineage>
        <taxon>Bacteria</taxon>
        <taxon>Bacillati</taxon>
        <taxon>Actinomycetota</taxon>
        <taxon>Actinomycetes</taxon>
        <taxon>Pseudonocardiales</taxon>
        <taxon>Pseudonocardiaceae</taxon>
        <taxon>Saccharothrix</taxon>
    </lineage>
</organism>
<comment type="caution">
    <text evidence="1">The sequence shown here is derived from an EMBL/GenBank/DDBJ whole genome shotgun (WGS) entry which is preliminary data.</text>
</comment>
<accession>A0A543JAY5</accession>
<name>A0A543JAY5_9PSEU</name>
<evidence type="ECO:0000313" key="1">
    <source>
        <dbReference type="EMBL" id="TQM79997.1"/>
    </source>
</evidence>
<dbReference type="EMBL" id="VFPP01000001">
    <property type="protein sequence ID" value="TQM79997.1"/>
    <property type="molecule type" value="Genomic_DNA"/>
</dbReference>
<keyword evidence="2" id="KW-1185">Reference proteome</keyword>
<evidence type="ECO:0000313" key="2">
    <source>
        <dbReference type="Proteomes" id="UP000316628"/>
    </source>
</evidence>
<protein>
    <submittedName>
        <fullName evidence="1">Uncharacterized protein</fullName>
    </submittedName>
</protein>
<dbReference type="AlphaFoldDB" id="A0A543JAY5"/>
<proteinExistence type="predicted"/>
<dbReference type="Proteomes" id="UP000316628">
    <property type="component" value="Unassembled WGS sequence"/>
</dbReference>
<sequence>MDAWVLPRLCGTGYLYEALHGIRNLHYPRCQPRDATL</sequence>